<protein>
    <recommendedName>
        <fullName evidence="3">Right handed beta helix domain-containing protein</fullName>
    </recommendedName>
</protein>
<proteinExistence type="predicted"/>
<gene>
    <name evidence="1" type="ORF">BLNAU_5058</name>
</gene>
<sequence>MVRTSNHEGMDLGSTIILSGVTSLSKSDHLAPFVGICGPQASLTSAHAINSADSVAKTESISVVGTALSLESKHLIGGTGPLFSFGLTEHTSSFTNHDSGTGMMSPNIGGNLICLNTSFSSCIRERNKDLNFSFENRTQTHIGRLDSVSSDVTSVSFTLSTFKTMPLHVDGWSGAAINLHYSKSSLTVRTCFFHRCGCSAFFYNGGAINCYYGFNDDRPVSISNSSFCECATLRDMNTSNCGGSLFVCNAFSTVIDRCFFEQSRAEYDGAASLHSNLITVSNTAFVECSATHRAGAVLIENVATLCLSFLQFRGCTCENDPNGKDLFFYFNTSSQITSEMITFCDSTSGDKNIFFSLDYQSDSLLIPQISPTHTVKSVDVSFDGDEATVTVETKEAIKGTMNVLLNGSNVPRLVHAVFGDPSKESTVGTAVVSTGENGILPSAEYTLRKSTLAPFPPPTVHTADATLKDWSTTEIVLRGVSLEEGSYWMLVGKDGKDWNVTLTRSDWTTLTGAAPLSSSNGEVILEWSTE</sequence>
<organism evidence="1 2">
    <name type="scientific">Blattamonas nauphoetae</name>
    <dbReference type="NCBI Taxonomy" id="2049346"/>
    <lineage>
        <taxon>Eukaryota</taxon>
        <taxon>Metamonada</taxon>
        <taxon>Preaxostyla</taxon>
        <taxon>Oxymonadida</taxon>
        <taxon>Blattamonas</taxon>
    </lineage>
</organism>
<dbReference type="InterPro" id="IPR011050">
    <property type="entry name" value="Pectin_lyase_fold/virulence"/>
</dbReference>
<reference evidence="1 2" key="1">
    <citation type="journal article" date="2022" name="bioRxiv">
        <title>Genomics of Preaxostyla Flagellates Illuminates Evolutionary Transitions and the Path Towards Mitochondrial Loss.</title>
        <authorList>
            <person name="Novak L.V.F."/>
            <person name="Treitli S.C."/>
            <person name="Pyrih J."/>
            <person name="Halakuc P."/>
            <person name="Pipaliya S.V."/>
            <person name="Vacek V."/>
            <person name="Brzon O."/>
            <person name="Soukal P."/>
            <person name="Eme L."/>
            <person name="Dacks J.B."/>
            <person name="Karnkowska A."/>
            <person name="Elias M."/>
            <person name="Hampl V."/>
        </authorList>
    </citation>
    <scope>NUCLEOTIDE SEQUENCE [LARGE SCALE GENOMIC DNA]</scope>
    <source>
        <strain evidence="1">NAU3</strain>
        <tissue evidence="1">Gut</tissue>
    </source>
</reference>
<dbReference type="Proteomes" id="UP001281761">
    <property type="component" value="Unassembled WGS sequence"/>
</dbReference>
<comment type="caution">
    <text evidence="1">The sequence shown here is derived from an EMBL/GenBank/DDBJ whole genome shotgun (WGS) entry which is preliminary data.</text>
</comment>
<evidence type="ECO:0000313" key="1">
    <source>
        <dbReference type="EMBL" id="KAK2959861.1"/>
    </source>
</evidence>
<dbReference type="SUPFAM" id="SSF51126">
    <property type="entry name" value="Pectin lyase-like"/>
    <property type="match status" value="1"/>
</dbReference>
<name>A0ABQ9Y7X0_9EUKA</name>
<dbReference type="EMBL" id="JARBJD010000026">
    <property type="protein sequence ID" value="KAK2959861.1"/>
    <property type="molecule type" value="Genomic_DNA"/>
</dbReference>
<accession>A0ABQ9Y7X0</accession>
<evidence type="ECO:0008006" key="3">
    <source>
        <dbReference type="Google" id="ProtNLM"/>
    </source>
</evidence>
<keyword evidence="2" id="KW-1185">Reference proteome</keyword>
<evidence type="ECO:0000313" key="2">
    <source>
        <dbReference type="Proteomes" id="UP001281761"/>
    </source>
</evidence>